<evidence type="ECO:0000256" key="2">
    <source>
        <dbReference type="ARBA" id="ARBA00006301"/>
    </source>
</evidence>
<evidence type="ECO:0000256" key="1">
    <source>
        <dbReference type="ARBA" id="ARBA00004604"/>
    </source>
</evidence>
<dbReference type="STRING" id="379508.A5DYH1"/>
<dbReference type="InterPro" id="IPR007823">
    <property type="entry name" value="RRP8"/>
</dbReference>
<dbReference type="FunCoup" id="A5DYH1">
    <property type="interactions" value="292"/>
</dbReference>
<accession>A5DYH1</accession>
<keyword evidence="7 9" id="KW-0539">Nucleus</keyword>
<dbReference type="FunFam" id="3.40.50.150:FF:000320">
    <property type="entry name" value="Ribosomal RNA-processing protein 8"/>
    <property type="match status" value="1"/>
</dbReference>
<dbReference type="AlphaFoldDB" id="A5DYH1"/>
<dbReference type="eggNOG" id="KOG3045">
    <property type="taxonomic scope" value="Eukaryota"/>
</dbReference>
<dbReference type="OrthoDB" id="10258825at2759"/>
<feature type="compositionally biased region" description="Low complexity" evidence="11">
    <location>
        <begin position="52"/>
        <end position="72"/>
    </location>
</feature>
<dbReference type="Pfam" id="PF05148">
    <property type="entry name" value="Methyltransf_8"/>
    <property type="match status" value="1"/>
</dbReference>
<name>A5DYH1_LODEL</name>
<keyword evidence="4 9" id="KW-0489">Methyltransferase</keyword>
<comment type="function">
    <text evidence="9">S-adenosyl-L-methionine-dependent methyltransferase that specifically methylates the N(1) position of adenine in helix 25.1 in 25S rRNA. Required both for ribosomal 40S and 60S subunits biogenesis. Required for efficient pre-rRNA cleavage at site A2.</text>
</comment>
<dbReference type="GeneID" id="5233186"/>
<dbReference type="CDD" id="cd02440">
    <property type="entry name" value="AdoMet_MTases"/>
    <property type="match status" value="1"/>
</dbReference>
<reference evidence="12 13" key="1">
    <citation type="journal article" date="2009" name="Nature">
        <title>Evolution of pathogenicity and sexual reproduction in eight Candida genomes.</title>
        <authorList>
            <person name="Butler G."/>
            <person name="Rasmussen M.D."/>
            <person name="Lin M.F."/>
            <person name="Santos M.A."/>
            <person name="Sakthikumar S."/>
            <person name="Munro C.A."/>
            <person name="Rheinbay E."/>
            <person name="Grabherr M."/>
            <person name="Forche A."/>
            <person name="Reedy J.L."/>
            <person name="Agrafioti I."/>
            <person name="Arnaud M.B."/>
            <person name="Bates S."/>
            <person name="Brown A.J."/>
            <person name="Brunke S."/>
            <person name="Costanzo M.C."/>
            <person name="Fitzpatrick D.A."/>
            <person name="de Groot P.W."/>
            <person name="Harris D."/>
            <person name="Hoyer L.L."/>
            <person name="Hube B."/>
            <person name="Klis F.M."/>
            <person name="Kodira C."/>
            <person name="Lennard N."/>
            <person name="Logue M.E."/>
            <person name="Martin R."/>
            <person name="Neiman A.M."/>
            <person name="Nikolaou E."/>
            <person name="Quail M.A."/>
            <person name="Quinn J."/>
            <person name="Santos M.C."/>
            <person name="Schmitzberger F.F."/>
            <person name="Sherlock G."/>
            <person name="Shah P."/>
            <person name="Silverstein K.A."/>
            <person name="Skrzypek M.S."/>
            <person name="Soll D."/>
            <person name="Staggs R."/>
            <person name="Stansfield I."/>
            <person name="Stumpf M.P."/>
            <person name="Sudbery P.E."/>
            <person name="Srikantha T."/>
            <person name="Zeng Q."/>
            <person name="Berman J."/>
            <person name="Berriman M."/>
            <person name="Heitman J."/>
            <person name="Gow N.A."/>
            <person name="Lorenz M.C."/>
            <person name="Birren B.W."/>
            <person name="Kellis M."/>
            <person name="Cuomo C.A."/>
        </authorList>
    </citation>
    <scope>NUCLEOTIDE SEQUENCE [LARGE SCALE GENOMIC DNA]</scope>
    <source>
        <strain evidence="13">ATCC 11503 / BCRC 21390 / CBS 2605 / JCM 1781 / NBRC 1676 / NRRL YB-4239</strain>
    </source>
</reference>
<dbReference type="Proteomes" id="UP000001996">
    <property type="component" value="Unassembled WGS sequence"/>
</dbReference>
<dbReference type="EC" id="2.1.1.-" evidence="9"/>
<dbReference type="SUPFAM" id="SSF53335">
    <property type="entry name" value="S-adenosyl-L-methionine-dependent methyltransferases"/>
    <property type="match status" value="1"/>
</dbReference>
<feature type="compositionally biased region" description="Basic and acidic residues" evidence="11">
    <location>
        <begin position="126"/>
        <end position="136"/>
    </location>
</feature>
<evidence type="ECO:0000256" key="10">
    <source>
        <dbReference type="SAM" id="Coils"/>
    </source>
</evidence>
<evidence type="ECO:0000256" key="3">
    <source>
        <dbReference type="ARBA" id="ARBA00022552"/>
    </source>
</evidence>
<gene>
    <name evidence="12" type="ORF">LELG_02408</name>
</gene>
<evidence type="ECO:0000256" key="5">
    <source>
        <dbReference type="ARBA" id="ARBA00022679"/>
    </source>
</evidence>
<dbReference type="GO" id="GO:0005730">
    <property type="term" value="C:nucleolus"/>
    <property type="evidence" value="ECO:0007669"/>
    <property type="project" value="UniProtKB-SubCell"/>
</dbReference>
<feature type="compositionally biased region" description="Polar residues" evidence="11">
    <location>
        <begin position="168"/>
        <end position="184"/>
    </location>
</feature>
<evidence type="ECO:0000313" key="12">
    <source>
        <dbReference type="EMBL" id="EDK44229.1"/>
    </source>
</evidence>
<dbReference type="Gene3D" id="1.10.10.2150">
    <property type="entry name" value="Ribosomal RNA-processing protein 8, N-terminal domain"/>
    <property type="match status" value="1"/>
</dbReference>
<feature type="coiled-coil region" evidence="10">
    <location>
        <begin position="442"/>
        <end position="469"/>
    </location>
</feature>
<dbReference type="PANTHER" id="PTHR12787">
    <property type="entry name" value="RIBOSOMAL RNA-PROCESSING PROTEIN 8"/>
    <property type="match status" value="1"/>
</dbReference>
<protein>
    <recommendedName>
        <fullName evidence="8 9">Ribosomal RNA-processing protein 8</fullName>
        <ecNumber evidence="9">2.1.1.-</ecNumber>
    </recommendedName>
</protein>
<feature type="compositionally biased region" description="Basic and acidic residues" evidence="11">
    <location>
        <begin position="90"/>
        <end position="111"/>
    </location>
</feature>
<proteinExistence type="inferred from homology"/>
<dbReference type="FunFam" id="1.10.10.2150:FF:000001">
    <property type="entry name" value="Ribosomal RNA-processing protein 8"/>
    <property type="match status" value="1"/>
</dbReference>
<dbReference type="InterPro" id="IPR029063">
    <property type="entry name" value="SAM-dependent_MTases_sf"/>
</dbReference>
<keyword evidence="10" id="KW-0175">Coiled coil</keyword>
<evidence type="ECO:0000256" key="7">
    <source>
        <dbReference type="ARBA" id="ARBA00023242"/>
    </source>
</evidence>
<keyword evidence="5 9" id="KW-0808">Transferase</keyword>
<evidence type="ECO:0000256" key="6">
    <source>
        <dbReference type="ARBA" id="ARBA00022691"/>
    </source>
</evidence>
<dbReference type="EMBL" id="CH981526">
    <property type="protein sequence ID" value="EDK44229.1"/>
    <property type="molecule type" value="Genomic_DNA"/>
</dbReference>
<dbReference type="KEGG" id="lel:PVL30_003252"/>
<evidence type="ECO:0000256" key="9">
    <source>
        <dbReference type="RuleBase" id="RU365074"/>
    </source>
</evidence>
<dbReference type="InParanoid" id="A5DYH1"/>
<dbReference type="InterPro" id="IPR042036">
    <property type="entry name" value="RRP8_N"/>
</dbReference>
<dbReference type="GO" id="GO:0016433">
    <property type="term" value="F:rRNA (adenine) methyltransferase activity"/>
    <property type="evidence" value="ECO:0007669"/>
    <property type="project" value="TreeGrafter"/>
</dbReference>
<feature type="region of interest" description="Disordered" evidence="11">
    <location>
        <begin position="44"/>
        <end position="191"/>
    </location>
</feature>
<comment type="subcellular location">
    <subcellularLocation>
        <location evidence="1 9">Nucleus</location>
        <location evidence="1 9">Nucleolus</location>
    </subcellularLocation>
</comment>
<organism evidence="12 13">
    <name type="scientific">Lodderomyces elongisporus (strain ATCC 11503 / CBS 2605 / JCM 1781 / NBRC 1676 / NRRL YB-4239)</name>
    <name type="common">Yeast</name>
    <name type="synonym">Saccharomyces elongisporus</name>
    <dbReference type="NCBI Taxonomy" id="379508"/>
    <lineage>
        <taxon>Eukaryota</taxon>
        <taxon>Fungi</taxon>
        <taxon>Dikarya</taxon>
        <taxon>Ascomycota</taxon>
        <taxon>Saccharomycotina</taxon>
        <taxon>Pichiomycetes</taxon>
        <taxon>Debaryomycetaceae</taxon>
        <taxon>Candida/Lodderomyces clade</taxon>
        <taxon>Lodderomyces</taxon>
    </lineage>
</organism>
<dbReference type="GO" id="GO:0042273">
    <property type="term" value="P:ribosomal large subunit biogenesis"/>
    <property type="evidence" value="ECO:0007669"/>
    <property type="project" value="TreeGrafter"/>
</dbReference>
<sequence>MNFIYIHINTGIHTDFIFNNLNKMLFEAKGWNLKNSDKIALGGAAKKKKKNTNNSNKNNSSNGKKGNSTGSSITEEDVERVINPTIFDETSNKNEKLKKNEKRNEKNKLEQEQNSGNIELAKSKRRENDKLDKIGKNGEASNVKSDKKRQSRDDDNDSSTKVKRSKAIQKSVNTSTTLSTTPANDSVAAPMPIPVTSQTKLTPLQQKMMSKLSGSRFRWINEQLYTITSEEALKLIKEQPSLFDEYHQGFRSQVSSWPENPVDVFVNQFKQRLTTRNINAPGGLPGNQDKRIVVADMGCGEAQFSADIGQFVKQLQKKGKKYRNLNVDVHSYDLKKYNERITVADIKNVPLASGSASIVIFCLALMGTNFLDFIKEAYRILQPRGELWIAEIKSRFTDGGPERAENVGSEFVEALKLNGFFHKLTDNSNKMFTRFEFFKPPQDIIDERRAKLERKRKFIEEESEKEKLESKREKRPEGEWLLKPCIYKRR</sequence>
<evidence type="ECO:0000256" key="4">
    <source>
        <dbReference type="ARBA" id="ARBA00022603"/>
    </source>
</evidence>
<evidence type="ECO:0000256" key="11">
    <source>
        <dbReference type="SAM" id="MobiDB-lite"/>
    </source>
</evidence>
<comment type="similarity">
    <text evidence="2 9">Belongs to the methyltransferase superfamily. RRP8 family.</text>
</comment>
<dbReference type="HOGENOM" id="CLU_027694_1_0_1"/>
<dbReference type="Gene3D" id="3.40.50.150">
    <property type="entry name" value="Vaccinia Virus protein VP39"/>
    <property type="match status" value="1"/>
</dbReference>
<keyword evidence="13" id="KW-1185">Reference proteome</keyword>
<keyword evidence="6 9" id="KW-0949">S-adenosyl-L-methionine</keyword>
<dbReference type="OMA" id="GNVDEMY"/>
<dbReference type="VEuPathDB" id="FungiDB:LELG_02408"/>
<evidence type="ECO:0000256" key="8">
    <source>
        <dbReference type="ARBA" id="ARBA00076672"/>
    </source>
</evidence>
<keyword evidence="3 9" id="KW-0698">rRNA processing</keyword>
<dbReference type="PANTHER" id="PTHR12787:SF0">
    <property type="entry name" value="RIBOSOMAL RNA-PROCESSING PROTEIN 8"/>
    <property type="match status" value="1"/>
</dbReference>
<evidence type="ECO:0000313" key="13">
    <source>
        <dbReference type="Proteomes" id="UP000001996"/>
    </source>
</evidence>